<keyword evidence="5" id="KW-1185">Reference proteome</keyword>
<dbReference type="InterPro" id="IPR038144">
    <property type="entry name" value="IPI"/>
</dbReference>
<name>A0ABU0G007_9BACI</name>
<evidence type="ECO:0008006" key="6">
    <source>
        <dbReference type="Google" id="ProtNLM"/>
    </source>
</evidence>
<keyword evidence="1" id="KW-0732">Signal</keyword>
<dbReference type="Proteomes" id="UP001242313">
    <property type="component" value="Unassembled WGS sequence"/>
</dbReference>
<dbReference type="Pfam" id="PF10648">
    <property type="entry name" value="Gmad2"/>
    <property type="match status" value="1"/>
</dbReference>
<feature type="signal peptide" evidence="1">
    <location>
        <begin position="1"/>
        <end position="20"/>
    </location>
</feature>
<comment type="caution">
    <text evidence="4">The sequence shown here is derived from an EMBL/GenBank/DDBJ whole genome shotgun (WGS) entry which is preliminary data.</text>
</comment>
<dbReference type="Pfam" id="PF12690">
    <property type="entry name" value="BsuPI"/>
    <property type="match status" value="1"/>
</dbReference>
<evidence type="ECO:0000259" key="2">
    <source>
        <dbReference type="Pfam" id="PF10648"/>
    </source>
</evidence>
<gene>
    <name evidence="4" type="ORF">J2S25_003743</name>
</gene>
<sequence>MKKSSLGIMLLLLAVAPALAIGQEKQTPEKSEFSFSIDPIAGPEFVEFELTLKNHGNGDLLFEFPTSKKYEIIVMDGEKKKVYQFSEDKAFAQAFEKLEVKPRETIKWRESWDYNQAGIRIKEGEYSVNGQLEAISVNGKPVENKQQLTDQKQMYIPGENPVFKGIKTAGESGSYKISGEARPTSGKFFYTIEDGHNQLIAETKVIQKSKYPNWHPFSLKVTIPENKLPQNGSLILTLYERSKEGKIIHTYPVLLERFPNK</sequence>
<evidence type="ECO:0000313" key="4">
    <source>
        <dbReference type="EMBL" id="MDQ0415516.1"/>
    </source>
</evidence>
<evidence type="ECO:0000256" key="1">
    <source>
        <dbReference type="SAM" id="SignalP"/>
    </source>
</evidence>
<accession>A0ABU0G007</accession>
<dbReference type="EMBL" id="JAUSUN010000036">
    <property type="protein sequence ID" value="MDQ0415516.1"/>
    <property type="molecule type" value="Genomic_DNA"/>
</dbReference>
<feature type="domain" description="Bacterial spore germination immunoglobulin-like" evidence="2">
    <location>
        <begin position="173"/>
        <end position="244"/>
    </location>
</feature>
<dbReference type="Gene3D" id="2.60.40.2360">
    <property type="entry name" value="Intracellular proteinase inhibitor BsuPI"/>
    <property type="match status" value="1"/>
</dbReference>
<evidence type="ECO:0000313" key="5">
    <source>
        <dbReference type="Proteomes" id="UP001242313"/>
    </source>
</evidence>
<dbReference type="RefSeq" id="WP_307192553.1">
    <property type="nucleotide sequence ID" value="NZ_JAUSUN010000036.1"/>
</dbReference>
<dbReference type="InterPro" id="IPR020481">
    <property type="entry name" value="Intracell_prot_inh_BsuPI"/>
</dbReference>
<feature type="chain" id="PRO_5045684598" description="Intracellular proteinase inhibitor BsuPI domain-containing protein" evidence="1">
    <location>
        <begin position="21"/>
        <end position="261"/>
    </location>
</feature>
<dbReference type="InterPro" id="IPR018911">
    <property type="entry name" value="Gmad2_Ig-like_dom"/>
</dbReference>
<reference evidence="4 5" key="1">
    <citation type="submission" date="2023-07" db="EMBL/GenBank/DDBJ databases">
        <title>Genomic Encyclopedia of Type Strains, Phase IV (KMG-IV): sequencing the most valuable type-strain genomes for metagenomic binning, comparative biology and taxonomic classification.</title>
        <authorList>
            <person name="Goeker M."/>
        </authorList>
    </citation>
    <scope>NUCLEOTIDE SEQUENCE [LARGE SCALE GENOMIC DNA]</scope>
    <source>
        <strain evidence="4 5">DSM 19598</strain>
    </source>
</reference>
<feature type="domain" description="Intracellular proteinase inhibitor BsuPI" evidence="3">
    <location>
        <begin position="43"/>
        <end position="134"/>
    </location>
</feature>
<proteinExistence type="predicted"/>
<evidence type="ECO:0000259" key="3">
    <source>
        <dbReference type="Pfam" id="PF12690"/>
    </source>
</evidence>
<organism evidence="4 5">
    <name type="scientific">Mesobacillus stamsii</name>
    <dbReference type="NCBI Taxonomy" id="225347"/>
    <lineage>
        <taxon>Bacteria</taxon>
        <taxon>Bacillati</taxon>
        <taxon>Bacillota</taxon>
        <taxon>Bacilli</taxon>
        <taxon>Bacillales</taxon>
        <taxon>Bacillaceae</taxon>
        <taxon>Mesobacillus</taxon>
    </lineage>
</organism>
<protein>
    <recommendedName>
        <fullName evidence="6">Intracellular proteinase inhibitor BsuPI domain-containing protein</fullName>
    </recommendedName>
</protein>